<dbReference type="InterPro" id="IPR038404">
    <property type="entry name" value="TRAP_DctP_sf"/>
</dbReference>
<comment type="caution">
    <text evidence="4">The sequence shown here is derived from an EMBL/GenBank/DDBJ whole genome shotgun (WGS) entry which is preliminary data.</text>
</comment>
<dbReference type="EMBL" id="QHHQ01000001">
    <property type="protein sequence ID" value="RAI03643.1"/>
    <property type="molecule type" value="Genomic_DNA"/>
</dbReference>
<dbReference type="PANTHER" id="PTHR33376:SF5">
    <property type="entry name" value="EXTRACYTOPLASMIC SOLUTE RECEPTOR PROTEIN"/>
    <property type="match status" value="1"/>
</dbReference>
<feature type="binding site" evidence="2">
    <location>
        <position position="174"/>
    </location>
    <ligand>
        <name>substrate</name>
    </ligand>
</feature>
<dbReference type="GO" id="GO:0031317">
    <property type="term" value="C:tripartite ATP-independent periplasmic transporter complex"/>
    <property type="evidence" value="ECO:0007669"/>
    <property type="project" value="InterPro"/>
</dbReference>
<accession>A0A8B2NW94</accession>
<dbReference type="GO" id="GO:0055085">
    <property type="term" value="P:transmembrane transport"/>
    <property type="evidence" value="ECO:0007669"/>
    <property type="project" value="InterPro"/>
</dbReference>
<dbReference type="GO" id="GO:0046872">
    <property type="term" value="F:metal ion binding"/>
    <property type="evidence" value="ECO:0007669"/>
    <property type="project" value="UniProtKB-KW"/>
</dbReference>
<dbReference type="InterPro" id="IPR018389">
    <property type="entry name" value="DctP_fam"/>
</dbReference>
<protein>
    <submittedName>
        <fullName evidence="4">ABC transporter substrate-binding protein</fullName>
    </submittedName>
</protein>
<evidence type="ECO:0000256" key="3">
    <source>
        <dbReference type="PIRSR" id="PIRSR039026-2"/>
    </source>
</evidence>
<keyword evidence="1" id="KW-0732">Signal</keyword>
<reference evidence="4 5" key="1">
    <citation type="submission" date="2018-05" db="EMBL/GenBank/DDBJ databases">
        <title>Acuticoccus sediminis sp. nov., isolated from deep-sea sediment of Indian Ocean.</title>
        <authorList>
            <person name="Liu X."/>
            <person name="Lai Q."/>
            <person name="Du Y."/>
            <person name="Sun F."/>
            <person name="Zhang X."/>
            <person name="Wang S."/>
            <person name="Shao Z."/>
        </authorList>
    </citation>
    <scope>NUCLEOTIDE SEQUENCE [LARGE SCALE GENOMIC DNA]</scope>
    <source>
        <strain evidence="4 5">PTG4-2</strain>
    </source>
</reference>
<evidence type="ECO:0000256" key="2">
    <source>
        <dbReference type="PIRSR" id="PIRSR039026-1"/>
    </source>
</evidence>
<dbReference type="Gene3D" id="3.40.190.170">
    <property type="entry name" value="Bacterial extracellular solute-binding protein, family 7"/>
    <property type="match status" value="1"/>
</dbReference>
<keyword evidence="3" id="KW-0479">Metal-binding</keyword>
<dbReference type="Pfam" id="PF03480">
    <property type="entry name" value="DctP"/>
    <property type="match status" value="1"/>
</dbReference>
<name>A0A8B2NW94_9HYPH</name>
<sequence length="360" mass="39163">MDRRSFLMGSGAVAAGTTLASPAISQGRKEWKMVTTWPKNYPGLGTGAQRTADRISRLTDGRITVKLFAAGELVPAFEAFDAVSNGTAEIYHAADYYFQGKHPSFSFFTTVPLGLLASEMKAWVMHGGGWELWNELSNQFGVKPFPCGNTGTQMGGWFRGEVNTLDDLKGLKFRMPGLGGEALRQLGVNVVALPGGEIFQALQTGAIDGAEWVGPWNDLAFGFYRIAKNYYYPGFNDPGAQVSCGVNMAAYNELSDQDKAAIEAACLAEDNYGYAEFMAKNGQALTTLVTQHGVQLKEFPDEIFAAFAEASDKVVDATGNYDALAKKVLESYRKARTEYGDWTRVSDQAYANARQRAYGG</sequence>
<proteinExistence type="predicted"/>
<evidence type="ECO:0000313" key="5">
    <source>
        <dbReference type="Proteomes" id="UP000249590"/>
    </source>
</evidence>
<feature type="binding site" evidence="3">
    <location>
        <position position="211"/>
    </location>
    <ligand>
        <name>substrate</name>
    </ligand>
</feature>
<evidence type="ECO:0000313" key="4">
    <source>
        <dbReference type="EMBL" id="RAI03643.1"/>
    </source>
</evidence>
<organism evidence="4 5">
    <name type="scientific">Acuticoccus sediminis</name>
    <dbReference type="NCBI Taxonomy" id="2184697"/>
    <lineage>
        <taxon>Bacteria</taxon>
        <taxon>Pseudomonadati</taxon>
        <taxon>Pseudomonadota</taxon>
        <taxon>Alphaproteobacteria</taxon>
        <taxon>Hyphomicrobiales</taxon>
        <taxon>Amorphaceae</taxon>
        <taxon>Acuticoccus</taxon>
    </lineage>
</organism>
<evidence type="ECO:0000256" key="1">
    <source>
        <dbReference type="ARBA" id="ARBA00022729"/>
    </source>
</evidence>
<feature type="binding site" evidence="3">
    <location>
        <position position="237"/>
    </location>
    <ligand>
        <name>substrate</name>
    </ligand>
</feature>
<dbReference type="OrthoDB" id="9780733at2"/>
<dbReference type="Proteomes" id="UP000249590">
    <property type="component" value="Unassembled WGS sequence"/>
</dbReference>
<feature type="binding site" evidence="3">
    <location>
        <position position="212"/>
    </location>
    <ligand>
        <name>Na(+)</name>
        <dbReference type="ChEBI" id="CHEBI:29101"/>
    </ligand>
</feature>
<dbReference type="Gene3D" id="3.40.190.10">
    <property type="entry name" value="Periplasmic binding protein-like II"/>
    <property type="match status" value="1"/>
</dbReference>
<dbReference type="InterPro" id="IPR026289">
    <property type="entry name" value="SBP_TakP-like"/>
</dbReference>
<dbReference type="CDD" id="cd13604">
    <property type="entry name" value="PBP2_TRAP_ketoacid_lactate_like"/>
    <property type="match status" value="1"/>
</dbReference>
<dbReference type="SUPFAM" id="SSF53850">
    <property type="entry name" value="Periplasmic binding protein-like II"/>
    <property type="match status" value="1"/>
</dbReference>
<dbReference type="PANTHER" id="PTHR33376">
    <property type="match status" value="1"/>
</dbReference>
<feature type="binding site" evidence="2">
    <location>
        <position position="153"/>
    </location>
    <ligand>
        <name>substrate</name>
    </ligand>
</feature>
<dbReference type="AlphaFoldDB" id="A0A8B2NW94"/>
<dbReference type="NCBIfam" id="NF037995">
    <property type="entry name" value="TRAP_S1"/>
    <property type="match status" value="1"/>
</dbReference>
<dbReference type="PIRSF" id="PIRSF039026">
    <property type="entry name" value="SiaP"/>
    <property type="match status" value="1"/>
</dbReference>
<gene>
    <name evidence="4" type="ORF">DLJ53_03925</name>
</gene>
<keyword evidence="5" id="KW-1185">Reference proteome</keyword>